<protein>
    <submittedName>
        <fullName evidence="3">C-type cytochrome biogenesis protein CcmI</fullName>
    </submittedName>
</protein>
<evidence type="ECO:0000313" key="4">
    <source>
        <dbReference type="Proteomes" id="UP000463975"/>
    </source>
</evidence>
<keyword evidence="4" id="KW-1185">Reference proteome</keyword>
<keyword evidence="2" id="KW-0472">Membrane</keyword>
<proteinExistence type="predicted"/>
<keyword evidence="1" id="KW-0201">Cytochrome c-type biogenesis</keyword>
<dbReference type="InterPro" id="IPR011990">
    <property type="entry name" value="TPR-like_helical_dom_sf"/>
</dbReference>
<dbReference type="RefSeq" id="WP_160618299.1">
    <property type="nucleotide sequence ID" value="NZ_CP047652.1"/>
</dbReference>
<sequence>MSFLLGIFLVTIIVLLPLGLSLWQRSVSTKETYDSTADLYKEQLDTLKKDLDSKLIDKDQYDNTRLELHRRLLNSSVPPPPLQVSEGKSQKLILISTVVLTPILAIWLYMEKGFPTFSPQKPAQELSQKNLSPQLSEIRQLGAQAAHLSPMDRRYGPIHKRLGDLKAELGLAEAAIEEWKLALKGNFTPELALQIAESETRQAGHVTAEALNLYHRALEAAPDNAPWRLAVEARIATGEHDKDQKQ</sequence>
<dbReference type="InterPro" id="IPR017560">
    <property type="entry name" value="Cyt_c_biogenesis_CcmI"/>
</dbReference>
<name>A0A6P1NK37_9PROT</name>
<keyword evidence="2" id="KW-0812">Transmembrane</keyword>
<dbReference type="Proteomes" id="UP000463975">
    <property type="component" value="Chromosome"/>
</dbReference>
<reference evidence="3 4" key="1">
    <citation type="submission" date="2020-01" db="EMBL/GenBank/DDBJ databases">
        <title>Genome sequencing of strain KACC 21507.</title>
        <authorList>
            <person name="Heo J."/>
            <person name="Kim S.-J."/>
            <person name="Kim J.-S."/>
            <person name="Hong S.-B."/>
            <person name="Kwon S.-W."/>
        </authorList>
    </citation>
    <scope>NUCLEOTIDE SEQUENCE [LARGE SCALE GENOMIC DNA]</scope>
    <source>
        <strain evidence="3 4">KACC 21507</strain>
    </source>
</reference>
<evidence type="ECO:0000256" key="2">
    <source>
        <dbReference type="SAM" id="Phobius"/>
    </source>
</evidence>
<organism evidence="3 4">
    <name type="scientific">Aristophania vespae</name>
    <dbReference type="NCBI Taxonomy" id="2697033"/>
    <lineage>
        <taxon>Bacteria</taxon>
        <taxon>Pseudomonadati</taxon>
        <taxon>Pseudomonadota</taxon>
        <taxon>Alphaproteobacteria</taxon>
        <taxon>Acetobacterales</taxon>
        <taxon>Acetobacteraceae</taxon>
        <taxon>Aristophania</taxon>
    </lineage>
</organism>
<dbReference type="EMBL" id="CP047652">
    <property type="protein sequence ID" value="QHI95221.1"/>
    <property type="molecule type" value="Genomic_DNA"/>
</dbReference>
<dbReference type="GO" id="GO:0017004">
    <property type="term" value="P:cytochrome complex assembly"/>
    <property type="evidence" value="ECO:0007669"/>
    <property type="project" value="UniProtKB-KW"/>
</dbReference>
<dbReference type="KEGG" id="bomb:GT348_02030"/>
<gene>
    <name evidence="3" type="primary">ccmI</name>
    <name evidence="3" type="ORF">GT348_02030</name>
</gene>
<dbReference type="Gene3D" id="1.25.40.10">
    <property type="entry name" value="Tetratricopeptide repeat domain"/>
    <property type="match status" value="1"/>
</dbReference>
<dbReference type="AlphaFoldDB" id="A0A6P1NK37"/>
<feature type="transmembrane region" description="Helical" evidence="2">
    <location>
        <begin position="92"/>
        <end position="110"/>
    </location>
</feature>
<dbReference type="NCBIfam" id="TIGR03142">
    <property type="entry name" value="cytochro_ccmI"/>
    <property type="match status" value="1"/>
</dbReference>
<keyword evidence="2" id="KW-1133">Transmembrane helix</keyword>
<accession>A0A6P1NK37</accession>
<evidence type="ECO:0000313" key="3">
    <source>
        <dbReference type="EMBL" id="QHI95221.1"/>
    </source>
</evidence>
<evidence type="ECO:0000256" key="1">
    <source>
        <dbReference type="ARBA" id="ARBA00022748"/>
    </source>
</evidence>